<evidence type="ECO:0000256" key="8">
    <source>
        <dbReference type="SAM" id="MobiDB-lite"/>
    </source>
</evidence>
<keyword evidence="4 11" id="KW-0808">Transferase</keyword>
<dbReference type="InterPro" id="IPR046341">
    <property type="entry name" value="SET_dom_sf"/>
</dbReference>
<accession>A0A1L7XAF7</accession>
<sequence>MPVKLSYQFYASAAHNCSMKRRDIRGQEKRGRYHVNTRSTLVPFSFFQLDFLRSEVEHSLTDWPAMSRHQHRVDKMGPQKRKRSESDSISDSAKSTMSGTRSSKPSLPSKAQPQAPPKPSPKEAKIDDDIAKFALQFALLSGHDGKAKAGSTEMRTAHFACHGQGLKKYLEEEKRCHYCQFRSFSTHTQYPISIVNNVDNEGLPETFKFVDRVVPSANIILTPDDFYIGCNCTIDLCTTGHCLCQEDVDISGLGHKVNAYHGSGVKNGRLRTHYINGNFPIYECGPSCRCPATCPNRVVQQGRKVKLQIFKTDDGRGWGVRSLDPIKKGQFVDTYVGELLTPLEAQARRDQAESSQAKDVYMFALDKFSNDDDADDRLHGDPYEIDGEFMSGPTRFINHSCVPNLRNFAVVKNVADRPFHGLAFFALDDIPPNTELTFDYLDGVTSGTAEENKTKKKCLCGAGKQCRGYLF</sequence>
<proteinExistence type="predicted"/>
<dbReference type="Pfam" id="PF05033">
    <property type="entry name" value="Pre-SET"/>
    <property type="match status" value="1"/>
</dbReference>
<dbReference type="GO" id="GO:0032259">
    <property type="term" value="P:methylation"/>
    <property type="evidence" value="ECO:0007669"/>
    <property type="project" value="UniProtKB-KW"/>
</dbReference>
<feature type="compositionally biased region" description="Low complexity" evidence="8">
    <location>
        <begin position="87"/>
        <end position="98"/>
    </location>
</feature>
<organism evidence="11 12">
    <name type="scientific">Phialocephala subalpina</name>
    <dbReference type="NCBI Taxonomy" id="576137"/>
    <lineage>
        <taxon>Eukaryota</taxon>
        <taxon>Fungi</taxon>
        <taxon>Dikarya</taxon>
        <taxon>Ascomycota</taxon>
        <taxon>Pezizomycotina</taxon>
        <taxon>Leotiomycetes</taxon>
        <taxon>Helotiales</taxon>
        <taxon>Mollisiaceae</taxon>
        <taxon>Phialocephala</taxon>
        <taxon>Phialocephala fortinii species complex</taxon>
    </lineage>
</organism>
<evidence type="ECO:0000256" key="4">
    <source>
        <dbReference type="ARBA" id="ARBA00022679"/>
    </source>
</evidence>
<keyword evidence="6" id="KW-0479">Metal-binding</keyword>
<dbReference type="SMART" id="SM00317">
    <property type="entry name" value="SET"/>
    <property type="match status" value="1"/>
</dbReference>
<evidence type="ECO:0000313" key="11">
    <source>
        <dbReference type="EMBL" id="CZR62020.1"/>
    </source>
</evidence>
<dbReference type="GO" id="GO:0005694">
    <property type="term" value="C:chromosome"/>
    <property type="evidence" value="ECO:0007669"/>
    <property type="project" value="UniProtKB-SubCell"/>
</dbReference>
<evidence type="ECO:0000313" key="12">
    <source>
        <dbReference type="Proteomes" id="UP000184330"/>
    </source>
</evidence>
<dbReference type="GO" id="GO:0008270">
    <property type="term" value="F:zinc ion binding"/>
    <property type="evidence" value="ECO:0007669"/>
    <property type="project" value="InterPro"/>
</dbReference>
<dbReference type="Proteomes" id="UP000184330">
    <property type="component" value="Unassembled WGS sequence"/>
</dbReference>
<feature type="domain" description="Pre-SET" evidence="10">
    <location>
        <begin position="228"/>
        <end position="302"/>
    </location>
</feature>
<dbReference type="CDD" id="cd19473">
    <property type="entry name" value="SET_SUV39H_DIM5-like"/>
    <property type="match status" value="1"/>
</dbReference>
<evidence type="ECO:0000256" key="1">
    <source>
        <dbReference type="ARBA" id="ARBA00004286"/>
    </source>
</evidence>
<dbReference type="SMART" id="SM00468">
    <property type="entry name" value="PreSET"/>
    <property type="match status" value="1"/>
</dbReference>
<evidence type="ECO:0000256" key="7">
    <source>
        <dbReference type="ARBA" id="ARBA00022833"/>
    </source>
</evidence>
<dbReference type="AlphaFoldDB" id="A0A1L7XAF7"/>
<reference evidence="11 12" key="1">
    <citation type="submission" date="2016-03" db="EMBL/GenBank/DDBJ databases">
        <authorList>
            <person name="Ploux O."/>
        </authorList>
    </citation>
    <scope>NUCLEOTIDE SEQUENCE [LARGE SCALE GENOMIC DNA]</scope>
    <source>
        <strain evidence="11 12">UAMH 11012</strain>
    </source>
</reference>
<evidence type="ECO:0000259" key="10">
    <source>
        <dbReference type="PROSITE" id="PS50867"/>
    </source>
</evidence>
<dbReference type="PANTHER" id="PTHR46223:SF3">
    <property type="entry name" value="HISTONE-LYSINE N-METHYLTRANSFERASE SET-23"/>
    <property type="match status" value="1"/>
</dbReference>
<dbReference type="PANTHER" id="PTHR46223">
    <property type="entry name" value="HISTONE-LYSINE N-METHYLTRANSFERASE SUV39H"/>
    <property type="match status" value="1"/>
</dbReference>
<evidence type="ECO:0000259" key="9">
    <source>
        <dbReference type="PROSITE" id="PS50280"/>
    </source>
</evidence>
<dbReference type="InterPro" id="IPR050973">
    <property type="entry name" value="H3K9_Histone-Lys_N-MTase"/>
</dbReference>
<dbReference type="SUPFAM" id="SSF82199">
    <property type="entry name" value="SET domain"/>
    <property type="match status" value="1"/>
</dbReference>
<dbReference type="STRING" id="576137.A0A1L7XAF7"/>
<dbReference type="Pfam" id="PF00856">
    <property type="entry name" value="SET"/>
    <property type="match status" value="1"/>
</dbReference>
<dbReference type="OrthoDB" id="308383at2759"/>
<dbReference type="GO" id="GO:0042054">
    <property type="term" value="F:histone methyltransferase activity"/>
    <property type="evidence" value="ECO:0007669"/>
    <property type="project" value="InterPro"/>
</dbReference>
<name>A0A1L7XAF7_9HELO</name>
<keyword evidence="5" id="KW-0949">S-adenosyl-L-methionine</keyword>
<keyword evidence="2" id="KW-0158">Chromosome</keyword>
<keyword evidence="3 11" id="KW-0489">Methyltransferase</keyword>
<dbReference type="PROSITE" id="PS50280">
    <property type="entry name" value="SET"/>
    <property type="match status" value="1"/>
</dbReference>
<feature type="compositionally biased region" description="Basic residues" evidence="8">
    <location>
        <begin position="68"/>
        <end position="83"/>
    </location>
</feature>
<gene>
    <name evidence="11" type="ORF">PAC_11917</name>
</gene>
<dbReference type="InterPro" id="IPR001214">
    <property type="entry name" value="SET_dom"/>
</dbReference>
<dbReference type="EMBL" id="FJOG01000019">
    <property type="protein sequence ID" value="CZR62020.1"/>
    <property type="molecule type" value="Genomic_DNA"/>
</dbReference>
<evidence type="ECO:0000256" key="2">
    <source>
        <dbReference type="ARBA" id="ARBA00022454"/>
    </source>
</evidence>
<feature type="region of interest" description="Disordered" evidence="8">
    <location>
        <begin position="67"/>
        <end position="124"/>
    </location>
</feature>
<dbReference type="GO" id="GO:0005634">
    <property type="term" value="C:nucleus"/>
    <property type="evidence" value="ECO:0007669"/>
    <property type="project" value="InterPro"/>
</dbReference>
<feature type="domain" description="SET" evidence="9">
    <location>
        <begin position="305"/>
        <end position="441"/>
    </location>
</feature>
<keyword evidence="12" id="KW-1185">Reference proteome</keyword>
<evidence type="ECO:0000256" key="3">
    <source>
        <dbReference type="ARBA" id="ARBA00022603"/>
    </source>
</evidence>
<protein>
    <submittedName>
        <fullName evidence="11">Related to histone H3 methyltransferase DIM-5</fullName>
    </submittedName>
</protein>
<keyword evidence="7" id="KW-0862">Zinc</keyword>
<evidence type="ECO:0000256" key="5">
    <source>
        <dbReference type="ARBA" id="ARBA00022691"/>
    </source>
</evidence>
<dbReference type="Gene3D" id="2.170.270.10">
    <property type="entry name" value="SET domain"/>
    <property type="match status" value="1"/>
</dbReference>
<comment type="subcellular location">
    <subcellularLocation>
        <location evidence="1">Chromosome</location>
    </subcellularLocation>
</comment>
<dbReference type="PROSITE" id="PS50867">
    <property type="entry name" value="PRE_SET"/>
    <property type="match status" value="1"/>
</dbReference>
<dbReference type="InterPro" id="IPR007728">
    <property type="entry name" value="Pre-SET_dom"/>
</dbReference>
<evidence type="ECO:0000256" key="6">
    <source>
        <dbReference type="ARBA" id="ARBA00022723"/>
    </source>
</evidence>